<dbReference type="AlphaFoldDB" id="A0A166F0S0"/>
<keyword evidence="3" id="KW-1185">Reference proteome</keyword>
<dbReference type="EMBL" id="KV428036">
    <property type="protein sequence ID" value="KZT40154.1"/>
    <property type="molecule type" value="Genomic_DNA"/>
</dbReference>
<gene>
    <name evidence="2" type="ORF">SISSUDRAFT_539472</name>
</gene>
<sequence length="102" mass="11433">MLPSRSLAFTLVSCGQNTHSPPSYLAPSISSPDSYHRADRAYCGTSSSSQLNPSQKDNIFSESDKFDTRVSPWRPVSPYGCHIIYKPFLQRRPVLLRSLQSL</sequence>
<evidence type="ECO:0000313" key="2">
    <source>
        <dbReference type="EMBL" id="KZT40154.1"/>
    </source>
</evidence>
<dbReference type="Proteomes" id="UP000076798">
    <property type="component" value="Unassembled WGS sequence"/>
</dbReference>
<evidence type="ECO:0000313" key="3">
    <source>
        <dbReference type="Proteomes" id="UP000076798"/>
    </source>
</evidence>
<protein>
    <submittedName>
        <fullName evidence="2">Uncharacterized protein</fullName>
    </submittedName>
</protein>
<proteinExistence type="predicted"/>
<organism evidence="2 3">
    <name type="scientific">Sistotremastrum suecicum HHB10207 ss-3</name>
    <dbReference type="NCBI Taxonomy" id="1314776"/>
    <lineage>
        <taxon>Eukaryota</taxon>
        <taxon>Fungi</taxon>
        <taxon>Dikarya</taxon>
        <taxon>Basidiomycota</taxon>
        <taxon>Agaricomycotina</taxon>
        <taxon>Agaricomycetes</taxon>
        <taxon>Sistotremastrales</taxon>
        <taxon>Sistotremastraceae</taxon>
        <taxon>Sistotremastrum</taxon>
    </lineage>
</organism>
<feature type="compositionally biased region" description="Polar residues" evidence="1">
    <location>
        <begin position="44"/>
        <end position="61"/>
    </location>
</feature>
<evidence type="ECO:0000256" key="1">
    <source>
        <dbReference type="SAM" id="MobiDB-lite"/>
    </source>
</evidence>
<name>A0A166F0S0_9AGAM</name>
<accession>A0A166F0S0</accession>
<feature type="region of interest" description="Disordered" evidence="1">
    <location>
        <begin position="43"/>
        <end position="66"/>
    </location>
</feature>
<reference evidence="2 3" key="1">
    <citation type="journal article" date="2016" name="Mol. Biol. Evol.">
        <title>Comparative Genomics of Early-Diverging Mushroom-Forming Fungi Provides Insights into the Origins of Lignocellulose Decay Capabilities.</title>
        <authorList>
            <person name="Nagy L.G."/>
            <person name="Riley R."/>
            <person name="Tritt A."/>
            <person name="Adam C."/>
            <person name="Daum C."/>
            <person name="Floudas D."/>
            <person name="Sun H."/>
            <person name="Yadav J.S."/>
            <person name="Pangilinan J."/>
            <person name="Larsson K.H."/>
            <person name="Matsuura K."/>
            <person name="Barry K."/>
            <person name="Labutti K."/>
            <person name="Kuo R."/>
            <person name="Ohm R.A."/>
            <person name="Bhattacharya S.S."/>
            <person name="Shirouzu T."/>
            <person name="Yoshinaga Y."/>
            <person name="Martin F.M."/>
            <person name="Grigoriev I.V."/>
            <person name="Hibbett D.S."/>
        </authorList>
    </citation>
    <scope>NUCLEOTIDE SEQUENCE [LARGE SCALE GENOMIC DNA]</scope>
    <source>
        <strain evidence="2 3">HHB10207 ss-3</strain>
    </source>
</reference>